<accession>A0ACD3B7I7</accession>
<proteinExistence type="predicted"/>
<organism evidence="1 2">
    <name type="scientific">Pluteus cervinus</name>
    <dbReference type="NCBI Taxonomy" id="181527"/>
    <lineage>
        <taxon>Eukaryota</taxon>
        <taxon>Fungi</taxon>
        <taxon>Dikarya</taxon>
        <taxon>Basidiomycota</taxon>
        <taxon>Agaricomycotina</taxon>
        <taxon>Agaricomycetes</taxon>
        <taxon>Agaricomycetidae</taxon>
        <taxon>Agaricales</taxon>
        <taxon>Pluteineae</taxon>
        <taxon>Pluteaceae</taxon>
        <taxon>Pluteus</taxon>
    </lineage>
</organism>
<sequence>MSWSAQYQPLPYDGVPTGPRSRLLYPRITNPILILIFQSALLCSFWGFFWVTRKNALTLPPAIVDTYYAYGTETFTFVVTLISSGITILTTFLYSLAIRHMLVMYLAITPASIFAVSSTIKVAGRAPLMNFAKPTWTFASILCAVALGAQTAGWATMLTPQPITLKSPIVGKELDVSNAAFIEMSIQDVAPTNSSDSDKSTRLDYYMNTVPLLQASGAVLINTALMGRPATINYSNLSFYGRTGGVLPANLYDTSSSVDTSRFLPALGHVISPPTRIPAGLPRNYTITQQGLSANISCIQQNLTQTTSPSWTLNNETMANASPAARIFWMSTICPSGIESNSSWGLPFDATGMPNNVYYAVCESDDGDSTVIVQGVGTYSWIPTSVCTVAPYITVVDVTYAPVSPSVDRDLIMWPGVAQVGPWSNASYMPSAGIVPLRAMRDIFYSAQSPTSHVIGNYLSAFYNFSDPTVGPDITDILAMYITGLFEFSATILRANYSQTDNTLQSNIQDNMFIPLNGTFVTETLGWKSSRTTPISMIPPTIIMLLSIILVIITLIRFRGKIAEGLDHFDPGNAGHIIAAASAGGLDGKQFSDFSAETEDQVAVEQKIRVQLCPTTRGLGFVATDGGRY</sequence>
<reference evidence="1 2" key="1">
    <citation type="journal article" date="2019" name="Nat. Ecol. Evol.">
        <title>Megaphylogeny resolves global patterns of mushroom evolution.</title>
        <authorList>
            <person name="Varga T."/>
            <person name="Krizsan K."/>
            <person name="Foldi C."/>
            <person name="Dima B."/>
            <person name="Sanchez-Garcia M."/>
            <person name="Sanchez-Ramirez S."/>
            <person name="Szollosi G.J."/>
            <person name="Szarkandi J.G."/>
            <person name="Papp V."/>
            <person name="Albert L."/>
            <person name="Andreopoulos W."/>
            <person name="Angelini C."/>
            <person name="Antonin V."/>
            <person name="Barry K.W."/>
            <person name="Bougher N.L."/>
            <person name="Buchanan P."/>
            <person name="Buyck B."/>
            <person name="Bense V."/>
            <person name="Catcheside P."/>
            <person name="Chovatia M."/>
            <person name="Cooper J."/>
            <person name="Damon W."/>
            <person name="Desjardin D."/>
            <person name="Finy P."/>
            <person name="Geml J."/>
            <person name="Haridas S."/>
            <person name="Hughes K."/>
            <person name="Justo A."/>
            <person name="Karasinski D."/>
            <person name="Kautmanova I."/>
            <person name="Kiss B."/>
            <person name="Kocsube S."/>
            <person name="Kotiranta H."/>
            <person name="LaButti K.M."/>
            <person name="Lechner B.E."/>
            <person name="Liimatainen K."/>
            <person name="Lipzen A."/>
            <person name="Lukacs Z."/>
            <person name="Mihaltcheva S."/>
            <person name="Morgado L.N."/>
            <person name="Niskanen T."/>
            <person name="Noordeloos M.E."/>
            <person name="Ohm R.A."/>
            <person name="Ortiz-Santana B."/>
            <person name="Ovrebo C."/>
            <person name="Racz N."/>
            <person name="Riley R."/>
            <person name="Savchenko A."/>
            <person name="Shiryaev A."/>
            <person name="Soop K."/>
            <person name="Spirin V."/>
            <person name="Szebenyi C."/>
            <person name="Tomsovsky M."/>
            <person name="Tulloss R.E."/>
            <person name="Uehling J."/>
            <person name="Grigoriev I.V."/>
            <person name="Vagvolgyi C."/>
            <person name="Papp T."/>
            <person name="Martin F.M."/>
            <person name="Miettinen O."/>
            <person name="Hibbett D.S."/>
            <person name="Nagy L.G."/>
        </authorList>
    </citation>
    <scope>NUCLEOTIDE SEQUENCE [LARGE SCALE GENOMIC DNA]</scope>
    <source>
        <strain evidence="1 2">NL-1719</strain>
    </source>
</reference>
<dbReference type="Proteomes" id="UP000308600">
    <property type="component" value="Unassembled WGS sequence"/>
</dbReference>
<gene>
    <name evidence="1" type="ORF">BDN72DRAFT_875746</name>
</gene>
<dbReference type="EMBL" id="ML208274">
    <property type="protein sequence ID" value="TFK73654.1"/>
    <property type="molecule type" value="Genomic_DNA"/>
</dbReference>
<evidence type="ECO:0000313" key="1">
    <source>
        <dbReference type="EMBL" id="TFK73654.1"/>
    </source>
</evidence>
<protein>
    <submittedName>
        <fullName evidence="1">Uncharacterized protein</fullName>
    </submittedName>
</protein>
<name>A0ACD3B7I7_9AGAR</name>
<keyword evidence="2" id="KW-1185">Reference proteome</keyword>
<evidence type="ECO:0000313" key="2">
    <source>
        <dbReference type="Proteomes" id="UP000308600"/>
    </source>
</evidence>